<feature type="transmembrane region" description="Helical" evidence="6">
    <location>
        <begin position="21"/>
        <end position="47"/>
    </location>
</feature>
<keyword evidence="2" id="KW-1003">Cell membrane</keyword>
<name>A0A1E8F098_9CLOT</name>
<sequence>MNLKKDIKSLINRFVDDDITALAAQLSYNLIISFFPFLIFLMTLVGYSSLTSQDVLREMQQAFPEAVFQLINNVVIEIVDTKSPNLLSFSIIITIWSASSGFRAIIKGLNKAYDEEEERSIVSVTLISVVSTLTLGLLIIATILFLVFGEIIGNMFVIKFGYPKLFKFTWNIVRYMIIISMESFVFMSFYHYLPSRRLTWKEVIPGSVFTTVGWIITSLGFAFYVNNFANYSRLYGSLGAVFVLLTWLYLTSMVILIGGEINAVLAIDKKDEYKKKEKDI</sequence>
<keyword evidence="8" id="KW-1185">Reference proteome</keyword>
<dbReference type="Pfam" id="PF03631">
    <property type="entry name" value="Virul_fac_BrkB"/>
    <property type="match status" value="1"/>
</dbReference>
<comment type="caution">
    <text evidence="7">The sequence shown here is derived from an EMBL/GenBank/DDBJ whole genome shotgun (WGS) entry which is preliminary data.</text>
</comment>
<feature type="transmembrane region" description="Helical" evidence="6">
    <location>
        <begin position="126"/>
        <end position="152"/>
    </location>
</feature>
<organism evidence="7 8">
    <name type="scientific">Clostridium acetireducens DSM 10703</name>
    <dbReference type="NCBI Taxonomy" id="1121290"/>
    <lineage>
        <taxon>Bacteria</taxon>
        <taxon>Bacillati</taxon>
        <taxon>Bacillota</taxon>
        <taxon>Clostridia</taxon>
        <taxon>Eubacteriales</taxon>
        <taxon>Clostridiaceae</taxon>
        <taxon>Clostridium</taxon>
    </lineage>
</organism>
<evidence type="ECO:0000256" key="2">
    <source>
        <dbReference type="ARBA" id="ARBA00022475"/>
    </source>
</evidence>
<dbReference type="NCBIfam" id="TIGR00765">
    <property type="entry name" value="yihY_not_rbn"/>
    <property type="match status" value="1"/>
</dbReference>
<dbReference type="PIRSF" id="PIRSF035875">
    <property type="entry name" value="RNase_BN"/>
    <property type="match status" value="1"/>
</dbReference>
<dbReference type="PANTHER" id="PTHR30213:SF0">
    <property type="entry name" value="UPF0761 MEMBRANE PROTEIN YIHY"/>
    <property type="match status" value="1"/>
</dbReference>
<accession>A0A1E8F098</accession>
<protein>
    <submittedName>
        <fullName evidence="7">Uncharacterized protein</fullName>
    </submittedName>
</protein>
<dbReference type="AlphaFoldDB" id="A0A1E8F098"/>
<dbReference type="STRING" id="1121290.CLAOCE_06240"/>
<dbReference type="GO" id="GO:0005886">
    <property type="term" value="C:plasma membrane"/>
    <property type="evidence" value="ECO:0007669"/>
    <property type="project" value="UniProtKB-SubCell"/>
</dbReference>
<feature type="transmembrane region" description="Helical" evidence="6">
    <location>
        <begin position="86"/>
        <end position="106"/>
    </location>
</feature>
<feature type="transmembrane region" description="Helical" evidence="6">
    <location>
        <begin position="172"/>
        <end position="192"/>
    </location>
</feature>
<dbReference type="EMBL" id="LZFO01000007">
    <property type="protein sequence ID" value="OFI06831.1"/>
    <property type="molecule type" value="Genomic_DNA"/>
</dbReference>
<feature type="transmembrane region" description="Helical" evidence="6">
    <location>
        <begin position="204"/>
        <end position="225"/>
    </location>
</feature>
<dbReference type="InterPro" id="IPR017039">
    <property type="entry name" value="Virul_fac_BrkB"/>
</dbReference>
<evidence type="ECO:0000313" key="7">
    <source>
        <dbReference type="EMBL" id="OFI06831.1"/>
    </source>
</evidence>
<proteinExistence type="predicted"/>
<evidence type="ECO:0000256" key="4">
    <source>
        <dbReference type="ARBA" id="ARBA00022989"/>
    </source>
</evidence>
<evidence type="ECO:0000313" key="8">
    <source>
        <dbReference type="Proteomes" id="UP000175744"/>
    </source>
</evidence>
<dbReference type="PATRIC" id="fig|1121290.3.peg.635"/>
<feature type="transmembrane region" description="Helical" evidence="6">
    <location>
        <begin position="237"/>
        <end position="267"/>
    </location>
</feature>
<evidence type="ECO:0000256" key="5">
    <source>
        <dbReference type="ARBA" id="ARBA00023136"/>
    </source>
</evidence>
<keyword evidence="5 6" id="KW-0472">Membrane</keyword>
<evidence type="ECO:0000256" key="1">
    <source>
        <dbReference type="ARBA" id="ARBA00004651"/>
    </source>
</evidence>
<dbReference type="PANTHER" id="PTHR30213">
    <property type="entry name" value="INNER MEMBRANE PROTEIN YHJD"/>
    <property type="match status" value="1"/>
</dbReference>
<keyword evidence="4 6" id="KW-1133">Transmembrane helix</keyword>
<gene>
    <name evidence="7" type="ORF">CLOACE_06240</name>
</gene>
<dbReference type="RefSeq" id="WP_341465047.1">
    <property type="nucleotide sequence ID" value="NZ_LZFO01000007.1"/>
</dbReference>
<evidence type="ECO:0000256" key="3">
    <source>
        <dbReference type="ARBA" id="ARBA00022692"/>
    </source>
</evidence>
<evidence type="ECO:0000256" key="6">
    <source>
        <dbReference type="SAM" id="Phobius"/>
    </source>
</evidence>
<dbReference type="Proteomes" id="UP000175744">
    <property type="component" value="Unassembled WGS sequence"/>
</dbReference>
<keyword evidence="3 6" id="KW-0812">Transmembrane</keyword>
<reference evidence="7 8" key="1">
    <citation type="submission" date="2016-06" db="EMBL/GenBank/DDBJ databases">
        <title>Genome sequence of Clostridium acetireducens DSM 10703.</title>
        <authorList>
            <person name="Poehlein A."/>
            <person name="Fluechter S."/>
            <person name="Duerre P."/>
            <person name="Daniel R."/>
        </authorList>
    </citation>
    <scope>NUCLEOTIDE SEQUENCE [LARGE SCALE GENOMIC DNA]</scope>
    <source>
        <strain evidence="7 8">DSM 10703</strain>
    </source>
</reference>
<comment type="subcellular location">
    <subcellularLocation>
        <location evidence="1">Cell membrane</location>
        <topology evidence="1">Multi-pass membrane protein</topology>
    </subcellularLocation>
</comment>